<dbReference type="PROSITE" id="PS01219">
    <property type="entry name" value="AMMONIUM_TRANSP"/>
    <property type="match status" value="1"/>
</dbReference>
<dbReference type="Gene3D" id="1.10.3430.10">
    <property type="entry name" value="Ammonium transporter AmtB like domains"/>
    <property type="match status" value="1"/>
</dbReference>
<feature type="transmembrane region" description="Helical" evidence="8">
    <location>
        <begin position="285"/>
        <end position="310"/>
    </location>
</feature>
<keyword evidence="6 8" id="KW-0472">Membrane</keyword>
<dbReference type="PANTHER" id="PTHR11730:SF6">
    <property type="entry name" value="AMMONIUM TRANSPORTER"/>
    <property type="match status" value="1"/>
</dbReference>
<dbReference type="InterPro" id="IPR029020">
    <property type="entry name" value="Ammonium/urea_transptr"/>
</dbReference>
<feature type="transmembrane region" description="Helical" evidence="8">
    <location>
        <begin position="427"/>
        <end position="448"/>
    </location>
</feature>
<comment type="caution">
    <text evidence="8">Lacks conserved residue(s) required for the propagation of feature annotation.</text>
</comment>
<dbReference type="Proteomes" id="UP000243579">
    <property type="component" value="Unassembled WGS sequence"/>
</dbReference>
<dbReference type="InterPro" id="IPR018047">
    <property type="entry name" value="Ammonium_transpt_CS"/>
</dbReference>
<dbReference type="PANTHER" id="PTHR11730">
    <property type="entry name" value="AMMONIUM TRANSPORTER"/>
    <property type="match status" value="1"/>
</dbReference>
<comment type="caution">
    <text evidence="10">The sequence shown here is derived from an EMBL/GenBank/DDBJ whole genome shotgun (WGS) entry which is preliminary data.</text>
</comment>
<dbReference type="Pfam" id="PF00909">
    <property type="entry name" value="Ammonium_transp"/>
    <property type="match status" value="1"/>
</dbReference>
<comment type="similarity">
    <text evidence="2 8">Belongs to the ammonia transporter channel (TC 1.A.11.2) family.</text>
</comment>
<evidence type="ECO:0000256" key="1">
    <source>
        <dbReference type="ARBA" id="ARBA00004141"/>
    </source>
</evidence>
<evidence type="ECO:0000313" key="10">
    <source>
        <dbReference type="EMBL" id="OQR83413.1"/>
    </source>
</evidence>
<evidence type="ECO:0000256" key="2">
    <source>
        <dbReference type="ARBA" id="ARBA00005887"/>
    </source>
</evidence>
<dbReference type="InterPro" id="IPR001905">
    <property type="entry name" value="Ammonium_transpt"/>
</dbReference>
<organism evidence="10 11">
    <name type="scientific">Achlya hypogyna</name>
    <name type="common">Oomycete</name>
    <name type="synonym">Protoachlya hypogyna</name>
    <dbReference type="NCBI Taxonomy" id="1202772"/>
    <lineage>
        <taxon>Eukaryota</taxon>
        <taxon>Sar</taxon>
        <taxon>Stramenopiles</taxon>
        <taxon>Oomycota</taxon>
        <taxon>Saprolegniomycetes</taxon>
        <taxon>Saprolegniales</taxon>
        <taxon>Achlyaceae</taxon>
        <taxon>Achlya</taxon>
    </lineage>
</organism>
<protein>
    <recommendedName>
        <fullName evidence="8">Ammonium transporter</fullName>
    </recommendedName>
</protein>
<accession>A0A1V9YCD4</accession>
<dbReference type="GO" id="GO:0005886">
    <property type="term" value="C:plasma membrane"/>
    <property type="evidence" value="ECO:0007669"/>
    <property type="project" value="UniProtKB-SubCell"/>
</dbReference>
<reference evidence="10 11" key="1">
    <citation type="journal article" date="2014" name="Genome Biol. Evol.">
        <title>The secreted proteins of Achlya hypogyna and Thraustotheca clavata identify the ancestral oomycete secretome and reveal gene acquisitions by horizontal gene transfer.</title>
        <authorList>
            <person name="Misner I."/>
            <person name="Blouin N."/>
            <person name="Leonard G."/>
            <person name="Richards T.A."/>
            <person name="Lane C.E."/>
        </authorList>
    </citation>
    <scope>NUCLEOTIDE SEQUENCE [LARGE SCALE GENOMIC DNA]</scope>
    <source>
        <strain evidence="10 11">ATCC 48635</strain>
    </source>
</reference>
<name>A0A1V9YCD4_ACHHY</name>
<feature type="transmembrane region" description="Helical" evidence="8">
    <location>
        <begin position="141"/>
        <end position="163"/>
    </location>
</feature>
<dbReference type="OrthoDB" id="534912at2759"/>
<keyword evidence="3 8" id="KW-0813">Transport</keyword>
<dbReference type="GO" id="GO:0097272">
    <property type="term" value="P:ammonium homeostasis"/>
    <property type="evidence" value="ECO:0007669"/>
    <property type="project" value="TreeGrafter"/>
</dbReference>
<dbReference type="AlphaFoldDB" id="A0A1V9YCD4"/>
<dbReference type="InterPro" id="IPR024041">
    <property type="entry name" value="NH4_transpt_AmtB-like_dom"/>
</dbReference>
<dbReference type="STRING" id="1202772.A0A1V9YCD4"/>
<proteinExistence type="inferred from homology"/>
<evidence type="ECO:0000256" key="6">
    <source>
        <dbReference type="ARBA" id="ARBA00023136"/>
    </source>
</evidence>
<feature type="transmembrane region" description="Helical" evidence="8">
    <location>
        <begin position="256"/>
        <end position="273"/>
    </location>
</feature>
<dbReference type="GO" id="GO:0008519">
    <property type="term" value="F:ammonium channel activity"/>
    <property type="evidence" value="ECO:0007669"/>
    <property type="project" value="InterPro"/>
</dbReference>
<gene>
    <name evidence="10" type="ORF">ACHHYP_14742</name>
</gene>
<evidence type="ECO:0000259" key="9">
    <source>
        <dbReference type="Pfam" id="PF00909"/>
    </source>
</evidence>
<evidence type="ECO:0000256" key="3">
    <source>
        <dbReference type="ARBA" id="ARBA00022448"/>
    </source>
</evidence>
<evidence type="ECO:0000256" key="4">
    <source>
        <dbReference type="ARBA" id="ARBA00022692"/>
    </source>
</evidence>
<evidence type="ECO:0000256" key="7">
    <source>
        <dbReference type="ARBA" id="ARBA00023177"/>
    </source>
</evidence>
<keyword evidence="4 8" id="KW-0812">Transmembrane</keyword>
<keyword evidence="5 8" id="KW-1133">Transmembrane helix</keyword>
<dbReference type="NCBIfam" id="TIGR00836">
    <property type="entry name" value="amt"/>
    <property type="match status" value="1"/>
</dbReference>
<sequence length="503" mass="52676">MSLFGPGDSVTMTVNGQPKTVSFTALTQALTANACSATGCASDVASAATLDHFWLVFGGCMVFFMILGFALLEIGCVHAKNTKHILMRNLGDLCITGLTFYAVGYAFLFGEGNVFIGYRGFFLQGDEFDTAAARGYPGLPYALWFYEWAIASVCVTIFSGAVAERIALGAYFSYTLLVGAFVYPVAGHWIWSTTGWASVLNTENLLFGVGAIDFAGCGCIHMVGGASALVGCLALGPRKGRFHTDGTHSELPKQSVLYQSLGTLVLWFGWYGFNCVSTLTLRGDLGAVMAKVAVNLTLAACTGGLCTVLLDRFTGSKTFDVCMGNNGILAGCVSVTGSCSVIEPEGAVALGAIASLVYLGLAKLVVRCRVDDVVDAVPVHLGCGTLGALAPGFFASSKGVAMAVGTGSCGVFYRCNGNQGNQLAAQVVYVLAVFVWITGFCALLFGLLNKLGVLRCTPEAEAKGMDIYEHGGPAYDIGQPTSRVAVAHEEANATSHPVDNTRT</sequence>
<keyword evidence="11" id="KW-1185">Reference proteome</keyword>
<comment type="subcellular location">
    <subcellularLocation>
        <location evidence="8">Cell membrane</location>
        <topology evidence="8">Multi-pass membrane protein</topology>
    </subcellularLocation>
    <subcellularLocation>
        <location evidence="1">Membrane</location>
        <topology evidence="1">Multi-pass membrane protein</topology>
    </subcellularLocation>
</comment>
<dbReference type="EMBL" id="JNBR01002173">
    <property type="protein sequence ID" value="OQR83413.1"/>
    <property type="molecule type" value="Genomic_DNA"/>
</dbReference>
<feature type="transmembrane region" description="Helical" evidence="8">
    <location>
        <begin position="93"/>
        <end position="121"/>
    </location>
</feature>
<dbReference type="SUPFAM" id="SSF111352">
    <property type="entry name" value="Ammonium transporter"/>
    <property type="match status" value="1"/>
</dbReference>
<feature type="transmembrane region" description="Helical" evidence="8">
    <location>
        <begin position="170"/>
        <end position="191"/>
    </location>
</feature>
<evidence type="ECO:0000313" key="11">
    <source>
        <dbReference type="Proteomes" id="UP000243579"/>
    </source>
</evidence>
<evidence type="ECO:0000256" key="8">
    <source>
        <dbReference type="RuleBase" id="RU362002"/>
    </source>
</evidence>
<feature type="domain" description="Ammonium transporter AmtB-like" evidence="9">
    <location>
        <begin position="54"/>
        <end position="475"/>
    </location>
</feature>
<feature type="transmembrane region" description="Helical" evidence="8">
    <location>
        <begin position="52"/>
        <end position="72"/>
    </location>
</feature>
<feature type="transmembrane region" description="Helical" evidence="8">
    <location>
        <begin position="211"/>
        <end position="235"/>
    </location>
</feature>
<evidence type="ECO:0000256" key="5">
    <source>
        <dbReference type="ARBA" id="ARBA00022989"/>
    </source>
</evidence>
<keyword evidence="7 8" id="KW-0924">Ammonia transport</keyword>